<evidence type="ECO:0000313" key="2">
    <source>
        <dbReference type="Proteomes" id="UP000425817"/>
    </source>
</evidence>
<gene>
    <name evidence="1" type="ORF">GOQ09_04950</name>
</gene>
<name>A0A6I6H938_VARPD</name>
<sequence>MRLTTSHRRPATRITVSEPRPRNALVQAVTRSFGVMTGQRQRDAERARERFEKLDFDQRVREIGEW</sequence>
<organism evidence="1 2">
    <name type="scientific">Variovorax paradoxus</name>
    <dbReference type="NCBI Taxonomy" id="34073"/>
    <lineage>
        <taxon>Bacteria</taxon>
        <taxon>Pseudomonadati</taxon>
        <taxon>Pseudomonadota</taxon>
        <taxon>Betaproteobacteria</taxon>
        <taxon>Burkholderiales</taxon>
        <taxon>Comamonadaceae</taxon>
        <taxon>Variovorax</taxon>
    </lineage>
</organism>
<dbReference type="RefSeq" id="WP_157612165.1">
    <property type="nucleotide sequence ID" value="NZ_CP046622.1"/>
</dbReference>
<dbReference type="EMBL" id="CP046622">
    <property type="protein sequence ID" value="QGW80966.1"/>
    <property type="molecule type" value="Genomic_DNA"/>
</dbReference>
<proteinExistence type="predicted"/>
<dbReference type="OrthoDB" id="8854803at2"/>
<reference evidence="1 2" key="1">
    <citation type="submission" date="2019-12" db="EMBL/GenBank/DDBJ databases">
        <title>Hybrid Genome Assemblies of two High G+C Isolates from Undergraduate Microbiology Courses.</title>
        <authorList>
            <person name="Ne Ville C.J."/>
            <person name="Enright D."/>
            <person name="Hernandez I."/>
            <person name="Dodsworth J."/>
            <person name="Orwin P.M."/>
        </authorList>
    </citation>
    <scope>NUCLEOTIDE SEQUENCE [LARGE SCALE GENOMIC DNA]</scope>
    <source>
        <strain evidence="1 2">CSUSB</strain>
    </source>
</reference>
<dbReference type="Proteomes" id="UP000425817">
    <property type="component" value="Chromosome"/>
</dbReference>
<accession>A0A6I6H938</accession>
<protein>
    <submittedName>
        <fullName evidence="1">Short-chain dehydrogenase</fullName>
    </submittedName>
</protein>
<evidence type="ECO:0000313" key="1">
    <source>
        <dbReference type="EMBL" id="QGW80966.1"/>
    </source>
</evidence>
<dbReference type="AlphaFoldDB" id="A0A6I6H938"/>